<dbReference type="RefSeq" id="WP_008375463.1">
    <property type="nucleotide sequence ID" value="NZ_CP102277.1"/>
</dbReference>
<evidence type="ECO:0000313" key="2">
    <source>
        <dbReference type="Proteomes" id="UP000003793"/>
    </source>
</evidence>
<protein>
    <submittedName>
        <fullName evidence="1">Uncharacterized protein</fullName>
    </submittedName>
</protein>
<proteinExistence type="predicted"/>
<accession>C0BA64</accession>
<gene>
    <name evidence="1" type="ORF">COPCOM_02696</name>
</gene>
<reference evidence="1 2" key="1">
    <citation type="submission" date="2009-02" db="EMBL/GenBank/DDBJ databases">
        <authorList>
            <person name="Fulton L."/>
            <person name="Clifton S."/>
            <person name="Fulton B."/>
            <person name="Xu J."/>
            <person name="Minx P."/>
            <person name="Pepin K.H."/>
            <person name="Johnson M."/>
            <person name="Bhonagiri V."/>
            <person name="Nash W.E."/>
            <person name="Mardis E.R."/>
            <person name="Wilson R.K."/>
        </authorList>
    </citation>
    <scope>NUCLEOTIDE SEQUENCE [LARGE SCALE GENOMIC DNA]</scope>
    <source>
        <strain evidence="1 2">ATCC 27758</strain>
    </source>
</reference>
<comment type="caution">
    <text evidence="1">The sequence shown here is derived from an EMBL/GenBank/DDBJ whole genome shotgun (WGS) entry which is preliminary data.</text>
</comment>
<dbReference type="AlphaFoldDB" id="C0BA64"/>
<dbReference type="Proteomes" id="UP000003793">
    <property type="component" value="Unassembled WGS sequence"/>
</dbReference>
<evidence type="ECO:0000313" key="1">
    <source>
        <dbReference type="EMBL" id="EEG89706.1"/>
    </source>
</evidence>
<dbReference type="EMBL" id="ABVR01000041">
    <property type="protein sequence ID" value="EEG89706.1"/>
    <property type="molecule type" value="Genomic_DNA"/>
</dbReference>
<name>C0BA64_9FIRM</name>
<sequence length="109" mass="12509">MDELVNEIYDELSTELGISDETDLSMLLVKVKNAYREIKKLRNYPDSYTDDMVDKDMEKYFPNIRNLAMYDYNQIGAEGELSHSDNTGSRAWANRNTCLEGVVAICTLI</sequence>
<organism evidence="1 2">
    <name type="scientific">Coprococcus comes ATCC 27758</name>
    <dbReference type="NCBI Taxonomy" id="470146"/>
    <lineage>
        <taxon>Bacteria</taxon>
        <taxon>Bacillati</taxon>
        <taxon>Bacillota</taxon>
        <taxon>Clostridia</taxon>
        <taxon>Lachnospirales</taxon>
        <taxon>Lachnospiraceae</taxon>
        <taxon>Coprococcus</taxon>
    </lineage>
</organism>
<dbReference type="GeneID" id="92824974"/>
<dbReference type="HOGENOM" id="CLU_2179366_0_0_9"/>
<reference evidence="1 2" key="2">
    <citation type="submission" date="2009-03" db="EMBL/GenBank/DDBJ databases">
        <title>Draft genome sequence of Coprococcus comes (ATCC 27758).</title>
        <authorList>
            <person name="Sudarsanam P."/>
            <person name="Ley R."/>
            <person name="Guruge J."/>
            <person name="Turnbaugh P.J."/>
            <person name="Mahowald M."/>
            <person name="Liep D."/>
            <person name="Gordon J."/>
        </authorList>
    </citation>
    <scope>NUCLEOTIDE SEQUENCE [LARGE SCALE GENOMIC DNA]</scope>
    <source>
        <strain evidence="1 2">ATCC 27758</strain>
    </source>
</reference>